<dbReference type="PANTHER" id="PTHR28608">
    <property type="entry name" value="INTEGRATOR COMPLEX SUBUNIT 2"/>
    <property type="match status" value="1"/>
</dbReference>
<evidence type="ECO:0000313" key="5">
    <source>
        <dbReference type="Proteomes" id="UP000829720"/>
    </source>
</evidence>
<protein>
    <recommendedName>
        <fullName evidence="6">Integrator complex subunit 2</fullName>
    </recommendedName>
</protein>
<comment type="caution">
    <text evidence="4">The sequence shown here is derived from an EMBL/GenBank/DDBJ whole genome shotgun (WGS) entry which is preliminary data.</text>
</comment>
<reference evidence="4" key="1">
    <citation type="submission" date="2021-01" db="EMBL/GenBank/DDBJ databases">
        <authorList>
            <person name="Zahm M."/>
            <person name="Roques C."/>
            <person name="Cabau C."/>
            <person name="Klopp C."/>
            <person name="Donnadieu C."/>
            <person name="Jouanno E."/>
            <person name="Lampietro C."/>
            <person name="Louis A."/>
            <person name="Herpin A."/>
            <person name="Echchiki A."/>
            <person name="Berthelot C."/>
            <person name="Parey E."/>
            <person name="Roest-Crollius H."/>
            <person name="Braasch I."/>
            <person name="Postlethwait J."/>
            <person name="Bobe J."/>
            <person name="Montfort J."/>
            <person name="Bouchez O."/>
            <person name="Begum T."/>
            <person name="Mejri S."/>
            <person name="Adams A."/>
            <person name="Chen W.-J."/>
            <person name="Guiguen Y."/>
        </authorList>
    </citation>
    <scope>NUCLEOTIDE SEQUENCE</scope>
    <source>
        <tissue evidence="4">Blood</tissue>
    </source>
</reference>
<dbReference type="PRINTS" id="PR02105">
    <property type="entry name" value="INTSUBUNIT2"/>
</dbReference>
<name>A0A8T3E1V8_9TELE</name>
<keyword evidence="5" id="KW-1185">Reference proteome</keyword>
<evidence type="ECO:0000313" key="4">
    <source>
        <dbReference type="EMBL" id="KAI1903469.1"/>
    </source>
</evidence>
<proteinExistence type="inferred from homology"/>
<dbReference type="InterPro" id="IPR029321">
    <property type="entry name" value="INTS2"/>
</dbReference>
<evidence type="ECO:0000256" key="3">
    <source>
        <dbReference type="ARBA" id="ARBA00023242"/>
    </source>
</evidence>
<dbReference type="OrthoDB" id="70899at2759"/>
<evidence type="ECO:0000256" key="2">
    <source>
        <dbReference type="ARBA" id="ARBA00006705"/>
    </source>
</evidence>
<organism evidence="4 5">
    <name type="scientific">Albula goreensis</name>
    <dbReference type="NCBI Taxonomy" id="1534307"/>
    <lineage>
        <taxon>Eukaryota</taxon>
        <taxon>Metazoa</taxon>
        <taxon>Chordata</taxon>
        <taxon>Craniata</taxon>
        <taxon>Vertebrata</taxon>
        <taxon>Euteleostomi</taxon>
        <taxon>Actinopterygii</taxon>
        <taxon>Neopterygii</taxon>
        <taxon>Teleostei</taxon>
        <taxon>Albuliformes</taxon>
        <taxon>Albulidae</taxon>
        <taxon>Albula</taxon>
    </lineage>
</organism>
<gene>
    <name evidence="4" type="ORF">AGOR_G00027510</name>
</gene>
<dbReference type="GO" id="GO:0034472">
    <property type="term" value="P:snRNA 3'-end processing"/>
    <property type="evidence" value="ECO:0007669"/>
    <property type="project" value="TreeGrafter"/>
</dbReference>
<comment type="subcellular location">
    <subcellularLocation>
        <location evidence="1">Nucleus</location>
    </subcellularLocation>
</comment>
<dbReference type="GO" id="GO:0032039">
    <property type="term" value="C:integrator complex"/>
    <property type="evidence" value="ECO:0007669"/>
    <property type="project" value="InterPro"/>
</dbReference>
<evidence type="ECO:0008006" key="6">
    <source>
        <dbReference type="Google" id="ProtNLM"/>
    </source>
</evidence>
<dbReference type="InterPro" id="IPR026236">
    <property type="entry name" value="Int2_metazoa"/>
</dbReference>
<dbReference type="Pfam" id="PF14750">
    <property type="entry name" value="INTS2"/>
    <property type="match status" value="1"/>
</dbReference>
<accession>A0A8T3E1V8</accession>
<sequence length="1225" mass="135782">MAEVVRLRKAYCFDCVKEIKGCYIKDIKDFCGMSDSASLQFVSPYAFEAMQKVDVVRLAALSDPELRLLLPCLVRMALCAPADQSNTWAQDKKLILRLLSGVEAVNSIVALLSVDFHALEQDARKEQQLRHKAGGSNGESVLVSQLQHGLTLEFEHSDPLRRLRLALSELLAIMNKVSDSNGEFFLKSSELFESPVYLEEVADVLCILQAELPSLLPIVDVAEALLHVRSGDWFLCLLVANVPDSFNEVCRGLIKNGERQDEESMGGRRRTEALRQLCQMNPSQALNIRAMVVEECHLPGLGVALTLDYKPDAGDDAVSPLVSFVSGLLLGTNSKVRTWFGMFIRNGQQRKRESSSVLWQMRRQLLLELVAILPRSRSTHVPNDSESDADSSSGYSGLREEHVVKASALLRLYCALMGIAGLRPTDEEAEQLLQLMTSRPPATPAGVRFVSLSFCKLLAFPTLVSTPEQEQLMVMWLSWMIKEEEYFESAAGVSASFGEMLLLVAMYFHSNQLSAIIELVCSTLGMKIAIKPSSLSKMKTIFTQEIFTEQVVTAHAVRVAVTNNLSANISGFLPIHCIYQLLRSRAFTKHKVSIKDWIFRQLCETTTPLHTQLLPLIDVYINSILTPASKANPEATNQPVTEQEILNVFQGLTGGDSGRGRTAYSITTQLLILYYILSYEEALLVNTKALALMQRKPKSYSATLMDQIPIKYLIRQAQGLQQELGGLHSALLRLLATNYPHLCMVEDWISEEEITGSLPLLRRMLLTTATCKYSQEQLQDAFQATHSSSPRLMQILEHLNLLSPSDLIPYAEALTSNMGLLLGAGVSRRVLQTVNKLWMTLNTVMPRRLWVMTVNALQPSAKLTRQHRYTQNDLMIDPLIVLRCDRRVYRCPPLMDITLHMLNGYLLASKAYLNAHLKETADFDRQAQTISNLGLAGQPDTPEVTREELKNALLAAQDSAAVQILLEVCLPTGEEQGGGAASLLKSIQPEARIGSGHTEGAEPEAGLLSDLREVQCLICCLLHQMFIADPNIAKLVHFQGYPQDLLPLTVAGIPSMHICLDFIPELLAQPQLEKQIFAIQLLSHLCIQYALPKSLSVARLAISVMGTLLTVLTQAKRFSFFMPTLPCLVAFCQAFPPLYDDVAALLVQVGQVCASDVATKARDIDPLITRLQYLKERPKEAAGSLKVVVPQRTGEELGCSDPDVQLCYCIEATFMDIIGTGLRGT</sequence>
<dbReference type="PANTHER" id="PTHR28608:SF1">
    <property type="entry name" value="INTEGRATOR COMPLEX SUBUNIT 2"/>
    <property type="match status" value="1"/>
</dbReference>
<dbReference type="Proteomes" id="UP000829720">
    <property type="component" value="Unassembled WGS sequence"/>
</dbReference>
<keyword evidence="3" id="KW-0539">Nucleus</keyword>
<dbReference type="EMBL" id="JAERUA010000002">
    <property type="protein sequence ID" value="KAI1903469.1"/>
    <property type="molecule type" value="Genomic_DNA"/>
</dbReference>
<evidence type="ECO:0000256" key="1">
    <source>
        <dbReference type="ARBA" id="ARBA00004123"/>
    </source>
</evidence>
<comment type="similarity">
    <text evidence="2">Belongs to the Integrator subunit 2 family.</text>
</comment>
<dbReference type="AlphaFoldDB" id="A0A8T3E1V8"/>